<dbReference type="PANTHER" id="PTHR12300">
    <property type="entry name" value="HVA22-LIKE PROTEINS"/>
    <property type="match status" value="1"/>
</dbReference>
<gene>
    <name evidence="3" type="primary">REEP2</name>
    <name evidence="3" type="ORF">DERP_011914</name>
</gene>
<dbReference type="Pfam" id="PF03134">
    <property type="entry name" value="TB2_DP1_HVA22"/>
    <property type="match status" value="1"/>
</dbReference>
<accession>A0ABQ8J2N6</accession>
<proteinExistence type="inferred from homology"/>
<reference evidence="3 4" key="2">
    <citation type="journal article" date="2022" name="Mol. Biol. Evol.">
        <title>Comparative Genomics Reveals Insights into the Divergent Evolution of Astigmatic Mites and Household Pest Adaptations.</title>
        <authorList>
            <person name="Xiong Q."/>
            <person name="Wan A.T."/>
            <person name="Liu X."/>
            <person name="Fung C.S."/>
            <person name="Xiao X."/>
            <person name="Malainual N."/>
            <person name="Hou J."/>
            <person name="Wang L."/>
            <person name="Wang M."/>
            <person name="Yang K.Y."/>
            <person name="Cui Y."/>
            <person name="Leung E.L."/>
            <person name="Nong W."/>
            <person name="Shin S.K."/>
            <person name="Au S.W."/>
            <person name="Jeong K.Y."/>
            <person name="Chew F.T."/>
            <person name="Hui J.H."/>
            <person name="Leung T.F."/>
            <person name="Tungtrongchitr A."/>
            <person name="Zhong N."/>
            <person name="Liu Z."/>
            <person name="Tsui S.K."/>
        </authorList>
    </citation>
    <scope>NUCLEOTIDE SEQUENCE [LARGE SCALE GENOMIC DNA]</scope>
    <source>
        <strain evidence="3">Derp</strain>
    </source>
</reference>
<feature type="compositionally biased region" description="Basic residues" evidence="2">
    <location>
        <begin position="260"/>
        <end position="271"/>
    </location>
</feature>
<comment type="similarity">
    <text evidence="1">Belongs to the DP1 family.</text>
</comment>
<reference evidence="3 4" key="1">
    <citation type="journal article" date="2018" name="J. Allergy Clin. Immunol.">
        <title>High-quality assembly of Dermatophagoides pteronyssinus genome and transcriptome reveals a wide range of novel allergens.</title>
        <authorList>
            <person name="Liu X.Y."/>
            <person name="Yang K.Y."/>
            <person name="Wang M.Q."/>
            <person name="Kwok J.S."/>
            <person name="Zeng X."/>
            <person name="Yang Z."/>
            <person name="Xiao X.J."/>
            <person name="Lau C.P."/>
            <person name="Li Y."/>
            <person name="Huang Z.M."/>
            <person name="Ba J.G."/>
            <person name="Yim A.K."/>
            <person name="Ouyang C.Y."/>
            <person name="Ngai S.M."/>
            <person name="Chan T.F."/>
            <person name="Leung E.L."/>
            <person name="Liu L."/>
            <person name="Liu Z.G."/>
            <person name="Tsui S.K."/>
        </authorList>
    </citation>
    <scope>NUCLEOTIDE SEQUENCE [LARGE SCALE GENOMIC DNA]</scope>
    <source>
        <strain evidence="3">Derp</strain>
    </source>
</reference>
<keyword evidence="4" id="KW-1185">Reference proteome</keyword>
<feature type="region of interest" description="Disordered" evidence="2">
    <location>
        <begin position="228"/>
        <end position="285"/>
    </location>
</feature>
<keyword evidence="1" id="KW-1133">Transmembrane helix</keyword>
<dbReference type="PANTHER" id="PTHR12300:SF117">
    <property type="entry name" value="LP05237P-RELATED"/>
    <property type="match status" value="1"/>
</dbReference>
<evidence type="ECO:0000313" key="3">
    <source>
        <dbReference type="EMBL" id="KAH9416799.1"/>
    </source>
</evidence>
<feature type="compositionally biased region" description="Low complexity" evidence="2">
    <location>
        <begin position="272"/>
        <end position="285"/>
    </location>
</feature>
<comment type="caution">
    <text evidence="3">The sequence shown here is derived from an EMBL/GenBank/DDBJ whole genome shotgun (WGS) entry which is preliminary data.</text>
</comment>
<dbReference type="InterPro" id="IPR004345">
    <property type="entry name" value="TB2_DP1_HVA22"/>
</dbReference>
<sequence>MTIGNAAYLLIFLSACLPSLSKYFYMSYRQIIGGLYPSYLAYKALKRRDGPEITRLVMYFIVFQIYCSIEFYLDLFLSFWLPFYYESKLIFIFWLISPYGNGAQILYENLIQRKFEENEEKIDKQIDNLKKFAINSAWNLFGKFNCYLNRLLILGIAKVIELNHSKELLTLKYCSKNQAQMAAIQYVHFQQNLEKTSIETNDNNEQTTGDINIGPLIEIMDTDNDEMTMDQSSIQRGSREDEQQQHQDNDDDDELINVKKPLRKTKRKRRQQLQSIEDISSSSSTQTFIIQQLLSSSSNESINHRPLTRSQIAKY</sequence>
<feature type="transmembrane region" description="Helical" evidence="1">
    <location>
        <begin position="6"/>
        <end position="25"/>
    </location>
</feature>
<evidence type="ECO:0000313" key="4">
    <source>
        <dbReference type="Proteomes" id="UP000887458"/>
    </source>
</evidence>
<evidence type="ECO:0000256" key="2">
    <source>
        <dbReference type="SAM" id="MobiDB-lite"/>
    </source>
</evidence>
<keyword evidence="3" id="KW-0675">Receptor</keyword>
<feature type="transmembrane region" description="Helical" evidence="1">
    <location>
        <begin position="56"/>
        <end position="83"/>
    </location>
</feature>
<keyword evidence="1" id="KW-0812">Transmembrane</keyword>
<keyword evidence="1" id="KW-0472">Membrane</keyword>
<feature type="compositionally biased region" description="Basic and acidic residues" evidence="2">
    <location>
        <begin position="237"/>
        <end position="248"/>
    </location>
</feature>
<organism evidence="3 4">
    <name type="scientific">Dermatophagoides pteronyssinus</name>
    <name type="common">European house dust mite</name>
    <dbReference type="NCBI Taxonomy" id="6956"/>
    <lineage>
        <taxon>Eukaryota</taxon>
        <taxon>Metazoa</taxon>
        <taxon>Ecdysozoa</taxon>
        <taxon>Arthropoda</taxon>
        <taxon>Chelicerata</taxon>
        <taxon>Arachnida</taxon>
        <taxon>Acari</taxon>
        <taxon>Acariformes</taxon>
        <taxon>Sarcoptiformes</taxon>
        <taxon>Astigmata</taxon>
        <taxon>Psoroptidia</taxon>
        <taxon>Analgoidea</taxon>
        <taxon>Pyroglyphidae</taxon>
        <taxon>Dermatophagoidinae</taxon>
        <taxon>Dermatophagoides</taxon>
    </lineage>
</organism>
<dbReference type="Proteomes" id="UP000887458">
    <property type="component" value="Unassembled WGS sequence"/>
</dbReference>
<feature type="transmembrane region" description="Helical" evidence="1">
    <location>
        <begin position="89"/>
        <end position="107"/>
    </location>
</feature>
<evidence type="ECO:0000256" key="1">
    <source>
        <dbReference type="RuleBase" id="RU362006"/>
    </source>
</evidence>
<comment type="subcellular location">
    <subcellularLocation>
        <location evidence="1">Membrane</location>
        <topology evidence="1">Multi-pass membrane protein</topology>
    </subcellularLocation>
</comment>
<protein>
    <recommendedName>
        <fullName evidence="1">Receptor expression-enhancing protein</fullName>
    </recommendedName>
</protein>
<name>A0ABQ8J2N6_DERPT</name>
<dbReference type="EMBL" id="NJHN03000086">
    <property type="protein sequence ID" value="KAH9416799.1"/>
    <property type="molecule type" value="Genomic_DNA"/>
</dbReference>